<dbReference type="NCBIfam" id="TIGR00229">
    <property type="entry name" value="sensory_box"/>
    <property type="match status" value="2"/>
</dbReference>
<gene>
    <name evidence="4" type="ORF">PBV87_06600</name>
</gene>
<dbReference type="InterPro" id="IPR029787">
    <property type="entry name" value="Nucleotide_cyclase"/>
</dbReference>
<dbReference type="NCBIfam" id="TIGR00254">
    <property type="entry name" value="GGDEF"/>
    <property type="match status" value="1"/>
</dbReference>
<proteinExistence type="predicted"/>
<dbReference type="EMBL" id="JAQIFT010000028">
    <property type="protein sequence ID" value="MDA3731157.1"/>
    <property type="molecule type" value="Genomic_DNA"/>
</dbReference>
<dbReference type="Proteomes" id="UP001169242">
    <property type="component" value="Unassembled WGS sequence"/>
</dbReference>
<dbReference type="RefSeq" id="WP_271011589.1">
    <property type="nucleotide sequence ID" value="NZ_JAQIFT010000028.1"/>
</dbReference>
<dbReference type="PANTHER" id="PTHR44757">
    <property type="entry name" value="DIGUANYLATE CYCLASE DGCP"/>
    <property type="match status" value="1"/>
</dbReference>
<dbReference type="PANTHER" id="PTHR44757:SF2">
    <property type="entry name" value="BIOFILM ARCHITECTURE MAINTENANCE PROTEIN MBAA"/>
    <property type="match status" value="1"/>
</dbReference>
<dbReference type="SMART" id="SM00267">
    <property type="entry name" value="GGDEF"/>
    <property type="match status" value="1"/>
</dbReference>
<reference evidence="4" key="1">
    <citation type="journal article" date="2023" name="Int. J. Syst. Evol. Microbiol.">
        <title>&lt;i&gt;Holtiella tumoricola&lt;/i&gt; gen. nov. sp. nov., isolated from a human clinical sample.</title>
        <authorList>
            <person name="Allen-Vercoe E."/>
            <person name="Daigneault M.C."/>
            <person name="Vancuren S.J."/>
            <person name="Cochrane K."/>
            <person name="O'Neal L.L."/>
            <person name="Sankaranarayanan K."/>
            <person name="Lawson P.A."/>
        </authorList>
    </citation>
    <scope>NUCLEOTIDE SEQUENCE</scope>
    <source>
        <strain evidence="4">CC70A</strain>
    </source>
</reference>
<dbReference type="CDD" id="cd01949">
    <property type="entry name" value="GGDEF"/>
    <property type="match status" value="1"/>
</dbReference>
<keyword evidence="5" id="KW-1185">Reference proteome</keyword>
<dbReference type="Gene3D" id="3.30.70.270">
    <property type="match status" value="1"/>
</dbReference>
<dbReference type="InterPro" id="IPR000160">
    <property type="entry name" value="GGDEF_dom"/>
</dbReference>
<dbReference type="InterPro" id="IPR000700">
    <property type="entry name" value="PAS-assoc_C"/>
</dbReference>
<comment type="caution">
    <text evidence="4">The sequence shown here is derived from an EMBL/GenBank/DDBJ whole genome shotgun (WGS) entry which is preliminary data.</text>
</comment>
<dbReference type="PROSITE" id="PS50112">
    <property type="entry name" value="PAS"/>
    <property type="match status" value="1"/>
</dbReference>
<dbReference type="Gene3D" id="3.30.450.20">
    <property type="entry name" value="PAS domain"/>
    <property type="match status" value="2"/>
</dbReference>
<evidence type="ECO:0000259" key="3">
    <source>
        <dbReference type="PROSITE" id="PS50887"/>
    </source>
</evidence>
<dbReference type="PROSITE" id="PS50887">
    <property type="entry name" value="GGDEF"/>
    <property type="match status" value="1"/>
</dbReference>
<dbReference type="SMART" id="SM00091">
    <property type="entry name" value="PAS"/>
    <property type="match status" value="2"/>
</dbReference>
<evidence type="ECO:0000313" key="4">
    <source>
        <dbReference type="EMBL" id="MDA3731157.1"/>
    </source>
</evidence>
<dbReference type="Pfam" id="PF00990">
    <property type="entry name" value="GGDEF"/>
    <property type="match status" value="1"/>
</dbReference>
<dbReference type="SUPFAM" id="SSF55785">
    <property type="entry name" value="PYP-like sensor domain (PAS domain)"/>
    <property type="match status" value="2"/>
</dbReference>
<dbReference type="InterPro" id="IPR035965">
    <property type="entry name" value="PAS-like_dom_sf"/>
</dbReference>
<dbReference type="Pfam" id="PF08448">
    <property type="entry name" value="PAS_4"/>
    <property type="match status" value="2"/>
</dbReference>
<evidence type="ECO:0000259" key="2">
    <source>
        <dbReference type="PROSITE" id="PS50113"/>
    </source>
</evidence>
<dbReference type="CDD" id="cd00130">
    <property type="entry name" value="PAS"/>
    <property type="match status" value="1"/>
</dbReference>
<dbReference type="AlphaFoldDB" id="A0AA42DLS6"/>
<evidence type="ECO:0000313" key="5">
    <source>
        <dbReference type="Proteomes" id="UP001169242"/>
    </source>
</evidence>
<dbReference type="InterPro" id="IPR043128">
    <property type="entry name" value="Rev_trsase/Diguanyl_cyclase"/>
</dbReference>
<dbReference type="InterPro" id="IPR000014">
    <property type="entry name" value="PAS"/>
</dbReference>
<sequence length="330" mass="38572">MFQEIYKAFLENIPWPTWISSIDAKILFINKPYEAVYNMKLEEVQGKHFKEIVPEKIAERYYNELMQCIESKQICKKEALVNGKYLECTLFPILNEEEKVEVVAGIIFDVTEQKEREQELQNGKDILRTIIDSLPEAIFYKDKESRFLGYNKAFEKYYNQRGIYDIKGRTDLEIYGDQEVAKQFIMLDQEVMEYKESKRYEQKIVDDDGIMRIEENIKVPVLGEDGEAWGVVGLSRDITDKKALDEKLKYISEIDALTGLYNRYSFEEKINLYTREEYLPLGMIMGDVNGLKLVNDTLGHLEGDELLKSIAEVLKKVCKAKGHVFRWGGR</sequence>
<dbReference type="PROSITE" id="PS50113">
    <property type="entry name" value="PAC"/>
    <property type="match status" value="2"/>
</dbReference>
<organism evidence="4 5">
    <name type="scientific">Holtiella tumoricola</name>
    <dbReference type="NCBI Taxonomy" id="3018743"/>
    <lineage>
        <taxon>Bacteria</taxon>
        <taxon>Bacillati</taxon>
        <taxon>Bacillota</taxon>
        <taxon>Clostridia</taxon>
        <taxon>Lachnospirales</taxon>
        <taxon>Cellulosilyticaceae</taxon>
        <taxon>Holtiella</taxon>
    </lineage>
</organism>
<dbReference type="SUPFAM" id="SSF55073">
    <property type="entry name" value="Nucleotide cyclase"/>
    <property type="match status" value="1"/>
</dbReference>
<name>A0AA42DLS6_9FIRM</name>
<feature type="domain" description="PAC" evidence="2">
    <location>
        <begin position="67"/>
        <end position="122"/>
    </location>
</feature>
<dbReference type="InterPro" id="IPR013656">
    <property type="entry name" value="PAS_4"/>
</dbReference>
<feature type="domain" description="PAS" evidence="1">
    <location>
        <begin position="2"/>
        <end position="72"/>
    </location>
</feature>
<feature type="domain" description="PAC" evidence="2">
    <location>
        <begin position="198"/>
        <end position="250"/>
    </location>
</feature>
<feature type="domain" description="GGDEF" evidence="3">
    <location>
        <begin position="279"/>
        <end position="330"/>
    </location>
</feature>
<evidence type="ECO:0000259" key="1">
    <source>
        <dbReference type="PROSITE" id="PS50112"/>
    </source>
</evidence>
<dbReference type="InterPro" id="IPR052155">
    <property type="entry name" value="Biofilm_reg_signaling"/>
</dbReference>
<protein>
    <submittedName>
        <fullName evidence="4">PAS domain-containing protein</fullName>
    </submittedName>
</protein>
<accession>A0AA42DLS6</accession>